<accession>A0A8H4VKZ5</accession>
<dbReference type="Proteomes" id="UP000521872">
    <property type="component" value="Unassembled WGS sequence"/>
</dbReference>
<dbReference type="AlphaFoldDB" id="A0A8H4VKZ5"/>
<sequence>MIEETFSGFSPELDFNSSIFVPALLARKDAAELAPSSLPRLDLYSSDLSAPHKNIELPVEVWSHIFSFVGHIPGVLELYDYTSIAACTRDVHGICLNDAFKSTMKDKLACSLVCKFWNKMVAPFLFQHLRITSGDHACAIAYAFDRSSLDPAAGKGTGKWTLRIDLALEGVHNWTDREQEAVLKILKCCPNLISFSDIHCNGDIASQFDSNAFIRYLGQHSKVRRLEVRLSRGTVQCIEESLADTLEILWVDSMAAMSSTGDTVRLPKLRAWFGIGCGGYSRIFELPNLCACAFDNKTPRTGFPFSKDTIEYLEVEDGILSEMSSFTSLSVLTTNVVDLLALFDGDQSAKQFANQSAERILIRDCDSSLQQRIFRRSRDYKSIDSRFRDVEHILVHLTSPSYFPHLRSIGIFMAVSPETRPSLDPISMSERWVNNFRERGIRLQISEGAKEWVGNVWTDVDYDGYGAEAVDD</sequence>
<protein>
    <recommendedName>
        <fullName evidence="3">F-box domain-containing protein</fullName>
    </recommendedName>
</protein>
<dbReference type="EMBL" id="JAACJL010000044">
    <property type="protein sequence ID" value="KAF4614651.1"/>
    <property type="molecule type" value="Genomic_DNA"/>
</dbReference>
<dbReference type="Gene3D" id="1.20.1280.50">
    <property type="match status" value="1"/>
</dbReference>
<gene>
    <name evidence="1" type="ORF">D9613_002622</name>
</gene>
<evidence type="ECO:0000313" key="1">
    <source>
        <dbReference type="EMBL" id="KAF4614651.1"/>
    </source>
</evidence>
<proteinExistence type="predicted"/>
<comment type="caution">
    <text evidence="1">The sequence shown here is derived from an EMBL/GenBank/DDBJ whole genome shotgun (WGS) entry which is preliminary data.</text>
</comment>
<name>A0A8H4VKZ5_9AGAR</name>
<keyword evidence="2" id="KW-1185">Reference proteome</keyword>
<reference evidence="1 2" key="1">
    <citation type="submission" date="2019-12" db="EMBL/GenBank/DDBJ databases">
        <authorList>
            <person name="Floudas D."/>
            <person name="Bentzer J."/>
            <person name="Ahren D."/>
            <person name="Johansson T."/>
            <person name="Persson P."/>
            <person name="Tunlid A."/>
        </authorList>
    </citation>
    <scope>NUCLEOTIDE SEQUENCE [LARGE SCALE GENOMIC DNA]</scope>
    <source>
        <strain evidence="1 2">CBS 102.39</strain>
    </source>
</reference>
<organism evidence="1 2">
    <name type="scientific">Agrocybe pediades</name>
    <dbReference type="NCBI Taxonomy" id="84607"/>
    <lineage>
        <taxon>Eukaryota</taxon>
        <taxon>Fungi</taxon>
        <taxon>Dikarya</taxon>
        <taxon>Basidiomycota</taxon>
        <taxon>Agaricomycotina</taxon>
        <taxon>Agaricomycetes</taxon>
        <taxon>Agaricomycetidae</taxon>
        <taxon>Agaricales</taxon>
        <taxon>Agaricineae</taxon>
        <taxon>Strophariaceae</taxon>
        <taxon>Agrocybe</taxon>
    </lineage>
</organism>
<evidence type="ECO:0008006" key="3">
    <source>
        <dbReference type="Google" id="ProtNLM"/>
    </source>
</evidence>
<evidence type="ECO:0000313" key="2">
    <source>
        <dbReference type="Proteomes" id="UP000521872"/>
    </source>
</evidence>